<reference evidence="1 2" key="1">
    <citation type="journal article" date="2011" name="Microb. Cell Fact.">
        <title>Genomic analysis reveals Lactobacillus sanfranciscensis as stable element in traditional sourdoughs.</title>
        <authorList>
            <person name="Vogel R.F."/>
            <person name="Pavlovic M."/>
            <person name="Ehrmann M.A."/>
            <person name="Wiezer A."/>
            <person name="Liesegang H."/>
            <person name="Offschanka S."/>
            <person name="Voget S."/>
            <person name="Angelov A."/>
            <person name="Bocker G."/>
            <person name="Liebl W."/>
        </authorList>
    </citation>
    <scope>NUCLEOTIDE SEQUENCE [LARGE SCALE GENOMIC DNA]</scope>
    <source>
        <strain evidence="1 2">TMW 1.1304</strain>
    </source>
</reference>
<dbReference type="Proteomes" id="UP000001285">
    <property type="component" value="Chromosome"/>
</dbReference>
<dbReference type="KEGG" id="lsn:LSA_11680"/>
<dbReference type="AlphaFoldDB" id="G2KWM6"/>
<evidence type="ECO:0000313" key="1">
    <source>
        <dbReference type="EMBL" id="AEN99551.1"/>
    </source>
</evidence>
<sequence length="111" mass="12616">MNNQPMIPETMEQIRQRMAELEQAGQPIAEDDLIYQTIQDLLQAYLDNAEEGHYDSVKPVDAKNLDFVSITGRKLGEYQSHSDSLVNDFKTNDFKMLLDLEAAANRIAGNR</sequence>
<dbReference type="RefSeq" id="WP_014082406.1">
    <property type="nucleotide sequence ID" value="NC_015978.1"/>
</dbReference>
<evidence type="ECO:0000313" key="2">
    <source>
        <dbReference type="Proteomes" id="UP000001285"/>
    </source>
</evidence>
<organism evidence="1 2">
    <name type="scientific">Fructilactobacillus sanfranciscensis (strain TMW 1.1304)</name>
    <name type="common">Lactobacillus sanfranciscensis</name>
    <dbReference type="NCBI Taxonomy" id="714313"/>
    <lineage>
        <taxon>Bacteria</taxon>
        <taxon>Bacillati</taxon>
        <taxon>Bacillota</taxon>
        <taxon>Bacilli</taxon>
        <taxon>Lactobacillales</taxon>
        <taxon>Lactobacillaceae</taxon>
        <taxon>Fructilactobacillus</taxon>
    </lineage>
</organism>
<dbReference type="HOGENOM" id="CLU_171010_0_0_9"/>
<proteinExistence type="predicted"/>
<gene>
    <name evidence="1" type="ordered locus">LSA_11680</name>
</gene>
<accession>G2KWM6</accession>
<protein>
    <submittedName>
        <fullName evidence="1">Uncharacterized protein</fullName>
    </submittedName>
</protein>
<dbReference type="EMBL" id="CP002461">
    <property type="protein sequence ID" value="AEN99551.1"/>
    <property type="molecule type" value="Genomic_DNA"/>
</dbReference>
<name>G2KWM6_FRUST</name>
<keyword evidence="2" id="KW-1185">Reference proteome</keyword>
<dbReference type="STRING" id="714313.LSA_11680"/>